<dbReference type="EMBL" id="LJSK01000114">
    <property type="protein sequence ID" value="KPI86836.1"/>
    <property type="molecule type" value="Genomic_DNA"/>
</dbReference>
<comment type="caution">
    <text evidence="1">The sequence shown here is derived from an EMBL/GenBank/DDBJ whole genome shotgun (WGS) entry which is preliminary data.</text>
</comment>
<organism evidence="1 2">
    <name type="scientific">Leptomonas seymouri</name>
    <dbReference type="NCBI Taxonomy" id="5684"/>
    <lineage>
        <taxon>Eukaryota</taxon>
        <taxon>Discoba</taxon>
        <taxon>Euglenozoa</taxon>
        <taxon>Kinetoplastea</taxon>
        <taxon>Metakinetoplastina</taxon>
        <taxon>Trypanosomatida</taxon>
        <taxon>Trypanosomatidae</taxon>
        <taxon>Leishmaniinae</taxon>
        <taxon>Leptomonas</taxon>
    </lineage>
</organism>
<dbReference type="AlphaFoldDB" id="A0A0N0P5T4"/>
<evidence type="ECO:0000313" key="1">
    <source>
        <dbReference type="EMBL" id="KPI86836.1"/>
    </source>
</evidence>
<evidence type="ECO:0008006" key="3">
    <source>
        <dbReference type="Google" id="ProtNLM"/>
    </source>
</evidence>
<name>A0A0N0P5T4_LEPSE</name>
<evidence type="ECO:0000313" key="2">
    <source>
        <dbReference type="Proteomes" id="UP000038009"/>
    </source>
</evidence>
<dbReference type="OrthoDB" id="275939at2759"/>
<keyword evidence="2" id="KW-1185">Reference proteome</keyword>
<protein>
    <recommendedName>
        <fullName evidence="3">Mitochondrial RNA binding complex 1 subunit</fullName>
    </recommendedName>
</protein>
<accession>A0A0N0P5T4</accession>
<reference evidence="1 2" key="1">
    <citation type="journal article" date="2015" name="PLoS Pathog.">
        <title>Leptomonas seymouri: Adaptations to the Dixenous Life Cycle Analyzed by Genome Sequencing, Transcriptome Profiling and Co-infection with Leishmania donovani.</title>
        <authorList>
            <person name="Kraeva N."/>
            <person name="Butenko A."/>
            <person name="Hlavacova J."/>
            <person name="Kostygov A."/>
            <person name="Myskova J."/>
            <person name="Grybchuk D."/>
            <person name="Lestinova T."/>
            <person name="Votypka J."/>
            <person name="Volf P."/>
            <person name="Opperdoes F."/>
            <person name="Flegontov P."/>
            <person name="Lukes J."/>
            <person name="Yurchenko V."/>
        </authorList>
    </citation>
    <scope>NUCLEOTIDE SEQUENCE [LARGE SCALE GENOMIC DNA]</scope>
    <source>
        <strain evidence="1 2">ATCC 30220</strain>
    </source>
</reference>
<proteinExistence type="predicted"/>
<sequence length="581" mass="64219">MLRRTARTLSKRTPGYVFWRQSSLTELEHSKRNYLLSERPVPLAHIARRMARVKARYDDTQDFHERNLLRGEYKYFTGKLCDLRGAPSGDMILVLQCAAFFGFWDASQVDRILAELFLLLESLEAIELVALFTCMPQLRRQESELYRRVATELVSAVPDLTTHECLQVCHACTAETPAELVDKVLKELADHHDELTPAQCVEVVDTWSVAPQQVRLRMTSRMSAIRQVALDHVEELSCMDIAVLYTSLHASDDGDELSESLQRRLLQAFARDLTLTCPRSTALIFTAARRSHSLSLELTQMMADRVLFLSTDFTPAELLAVFQLYVESLVSLSVLSADLQAESAAVNLLEVRTSARPFPLVGDTAAVVATTVVPSPALSRSASTSITTATRQHVLEREVAAQNLATLRHVCEGLSAQLVTTLESASAYVSVASQMEIVELYASAVMQLELSATNSASGGNAGVNDAQRSSSFESMGQLLRLLPQSRRVLQLVSSKLIANMRSSSLALLVQLLEQANILGNTALQDAVVTAAVQELVTRDVHGLTTEAALALERRLSSLTQLRAEHQRRLSSAFIPKVRRCV</sequence>
<dbReference type="VEuPathDB" id="TriTrypDB:Lsey_0114_0210"/>
<dbReference type="Proteomes" id="UP000038009">
    <property type="component" value="Unassembled WGS sequence"/>
</dbReference>
<gene>
    <name evidence="1" type="ORF">ABL78_4113</name>
</gene>
<dbReference type="OMA" id="AFFGFWD"/>